<reference evidence="2 3" key="2">
    <citation type="journal article" date="2011" name="PLoS Genet.">
        <title>Caenorhabditis briggsae recombinant inbred line genotypes reveal inter-strain incompatibility and the evolution of recombination.</title>
        <authorList>
            <person name="Ross J.A."/>
            <person name="Koboldt D.C."/>
            <person name="Staisch J.E."/>
            <person name="Chamberlin H.M."/>
            <person name="Gupta B.P."/>
            <person name="Miller R.D."/>
            <person name="Baird S.E."/>
            <person name="Haag E.S."/>
        </authorList>
    </citation>
    <scope>NUCLEOTIDE SEQUENCE [LARGE SCALE GENOMIC DNA]</scope>
    <source>
        <strain evidence="2 3">AF16</strain>
    </source>
</reference>
<dbReference type="WormBase" id="CBG23525">
    <property type="protein sequence ID" value="CBP05501"/>
    <property type="gene ID" value="WBGene00041865"/>
</dbReference>
<dbReference type="RefSeq" id="XP_002636786.2">
    <property type="nucleotide sequence ID" value="XM_002636740.2"/>
</dbReference>
<gene>
    <name evidence="2 4" type="ORF">CBG23525</name>
    <name evidence="2" type="ORF">CBG_23525</name>
</gene>
<evidence type="ECO:0000313" key="2">
    <source>
        <dbReference type="EMBL" id="CAP39522.2"/>
    </source>
</evidence>
<dbReference type="GeneID" id="8578781"/>
<protein>
    <submittedName>
        <fullName evidence="2">Protein CBG23525</fullName>
    </submittedName>
</protein>
<evidence type="ECO:0000313" key="3">
    <source>
        <dbReference type="Proteomes" id="UP000008549"/>
    </source>
</evidence>
<dbReference type="InParanoid" id="A8Y3Q3"/>
<feature type="region of interest" description="Disordered" evidence="1">
    <location>
        <begin position="153"/>
        <end position="189"/>
    </location>
</feature>
<organism evidence="2 3">
    <name type="scientific">Caenorhabditis briggsae</name>
    <dbReference type="NCBI Taxonomy" id="6238"/>
    <lineage>
        <taxon>Eukaryota</taxon>
        <taxon>Metazoa</taxon>
        <taxon>Ecdysozoa</taxon>
        <taxon>Nematoda</taxon>
        <taxon>Chromadorea</taxon>
        <taxon>Rhabditida</taxon>
        <taxon>Rhabditina</taxon>
        <taxon>Rhabditomorpha</taxon>
        <taxon>Rhabditoidea</taxon>
        <taxon>Rhabditidae</taxon>
        <taxon>Peloderinae</taxon>
        <taxon>Caenorhabditis</taxon>
    </lineage>
</organism>
<keyword evidence="3" id="KW-1185">Reference proteome</keyword>
<dbReference type="FunCoup" id="A8Y3Q3">
    <property type="interactions" value="368"/>
</dbReference>
<dbReference type="Proteomes" id="UP000008549">
    <property type="component" value="Unassembled WGS sequence"/>
</dbReference>
<dbReference type="HOGENOM" id="CLU_082216_0_0_1"/>
<dbReference type="OMA" id="HEISPFR"/>
<dbReference type="KEGG" id="cbr:CBG_23525"/>
<evidence type="ECO:0000256" key="1">
    <source>
        <dbReference type="SAM" id="MobiDB-lite"/>
    </source>
</evidence>
<name>A8Y3Q3_CAEBR</name>
<sequence>MIRDLCYLDPWNVNTSYLMIIHEISPFRARPSPLKLRPHLGKDGVQIVPHFKCSLLLSIFRKNITLEINMNFSLFLTAVFMTSFVVSKPTTTTTEKPDDSFDIDLFLGAMGDGHFADGTGNFDGVVPTTPKKTEKLPGQKKIKEEFEQPDGVVPKMTGSFVTEEPKSAAKAADDEETDEDYFGESSVGSAVAGPVTNPAATYLEGAEFEKIAQPSCQMLGCTGPIPNDGSYSALSATLDNKACNQIFVPMNGCTDNKGYPMGMLCSVCCDCANAFVVEMKKTFGYKSNIPTSTFN</sequence>
<reference evidence="2 3" key="1">
    <citation type="journal article" date="2003" name="PLoS Biol.">
        <title>The genome sequence of Caenorhabditis briggsae: a platform for comparative genomics.</title>
        <authorList>
            <person name="Stein L.D."/>
            <person name="Bao Z."/>
            <person name="Blasiar D."/>
            <person name="Blumenthal T."/>
            <person name="Brent M.R."/>
            <person name="Chen N."/>
            <person name="Chinwalla A."/>
            <person name="Clarke L."/>
            <person name="Clee C."/>
            <person name="Coghlan A."/>
            <person name="Coulson A."/>
            <person name="D'Eustachio P."/>
            <person name="Fitch D.H."/>
            <person name="Fulton L.A."/>
            <person name="Fulton R.E."/>
            <person name="Griffiths-Jones S."/>
            <person name="Harris T.W."/>
            <person name="Hillier L.W."/>
            <person name="Kamath R."/>
            <person name="Kuwabara P.E."/>
            <person name="Mardis E.R."/>
            <person name="Marra M.A."/>
            <person name="Miner T.L."/>
            <person name="Minx P."/>
            <person name="Mullikin J.C."/>
            <person name="Plumb R.W."/>
            <person name="Rogers J."/>
            <person name="Schein J.E."/>
            <person name="Sohrmann M."/>
            <person name="Spieth J."/>
            <person name="Stajich J.E."/>
            <person name="Wei C."/>
            <person name="Willey D."/>
            <person name="Wilson R.K."/>
            <person name="Durbin R."/>
            <person name="Waterston R.H."/>
        </authorList>
    </citation>
    <scope>NUCLEOTIDE SEQUENCE [LARGE SCALE GENOMIC DNA]</scope>
    <source>
        <strain evidence="2 3">AF16</strain>
    </source>
</reference>
<dbReference type="EMBL" id="HE601533">
    <property type="protein sequence ID" value="CAP39522.2"/>
    <property type="molecule type" value="Genomic_DNA"/>
</dbReference>
<feature type="compositionally biased region" description="Acidic residues" evidence="1">
    <location>
        <begin position="173"/>
        <end position="182"/>
    </location>
</feature>
<dbReference type="AlphaFoldDB" id="A8Y3Q3"/>
<dbReference type="CTD" id="8578781"/>
<accession>A8Y3Q3</accession>
<evidence type="ECO:0000313" key="4">
    <source>
        <dbReference type="WormBase" id="CBG23525"/>
    </source>
</evidence>
<proteinExistence type="predicted"/>
<dbReference type="eggNOG" id="ENOG502ST0F">
    <property type="taxonomic scope" value="Eukaryota"/>
</dbReference>